<evidence type="ECO:0000313" key="3">
    <source>
        <dbReference type="Proteomes" id="UP001200604"/>
    </source>
</evidence>
<reference evidence="2 3" key="1">
    <citation type="submission" date="2022-01" db="EMBL/GenBank/DDBJ databases">
        <title>Identification and Characterization of Corynebacterium sp.</title>
        <authorList>
            <person name="Luo Q."/>
            <person name="Qu P."/>
            <person name="Chen Q."/>
        </authorList>
    </citation>
    <scope>NUCLEOTIDE SEQUENCE [LARGE SCALE GENOMIC DNA]</scope>
    <source>
        <strain evidence="2 3">MC-12</strain>
    </source>
</reference>
<evidence type="ECO:0000256" key="1">
    <source>
        <dbReference type="SAM" id="MobiDB-lite"/>
    </source>
</evidence>
<feature type="compositionally biased region" description="Basic residues" evidence="1">
    <location>
        <begin position="10"/>
        <end position="19"/>
    </location>
</feature>
<dbReference type="RefSeq" id="WP_046201943.1">
    <property type="nucleotide sequence ID" value="NZ_JAFFSY010000003.1"/>
</dbReference>
<comment type="caution">
    <text evidence="2">The sequence shown here is derived from an EMBL/GenBank/DDBJ whole genome shotgun (WGS) entry which is preliminary data.</text>
</comment>
<protein>
    <recommendedName>
        <fullName evidence="4">Secreted protein</fullName>
    </recommendedName>
</protein>
<name>A0ABS9HL47_9CORY</name>
<feature type="region of interest" description="Disordered" evidence="1">
    <location>
        <begin position="429"/>
        <end position="453"/>
    </location>
</feature>
<accession>A0ABS9HL47</accession>
<organism evidence="2 3">
    <name type="scientific">Corynebacterium parakroppenstedtii</name>
    <dbReference type="NCBI Taxonomy" id="2828363"/>
    <lineage>
        <taxon>Bacteria</taxon>
        <taxon>Bacillati</taxon>
        <taxon>Actinomycetota</taxon>
        <taxon>Actinomycetes</taxon>
        <taxon>Mycobacteriales</taxon>
        <taxon>Corynebacteriaceae</taxon>
        <taxon>Corynebacterium</taxon>
    </lineage>
</organism>
<proteinExistence type="predicted"/>
<dbReference type="Proteomes" id="UP001200604">
    <property type="component" value="Unassembled WGS sequence"/>
</dbReference>
<gene>
    <name evidence="2" type="ORF">L3H44_08985</name>
</gene>
<evidence type="ECO:0000313" key="2">
    <source>
        <dbReference type="EMBL" id="MCF6774534.1"/>
    </source>
</evidence>
<feature type="region of interest" description="Disordered" evidence="1">
    <location>
        <begin position="1"/>
        <end position="23"/>
    </location>
</feature>
<evidence type="ECO:0008006" key="4">
    <source>
        <dbReference type="Google" id="ProtNLM"/>
    </source>
</evidence>
<keyword evidence="3" id="KW-1185">Reference proteome</keyword>
<sequence length="477" mass="49472">MGDNQISSRATHRGYRGKHRDSETRIGDRASFAVPAMSLGIACVGITAAAPAAFAGGFVEPQSVSVKPQQTMNQQVAEPAQAIPKQSQTVISASERGGTQQSIAQGIRVQQKQIPRMTPQSTATLPKATAPQRAAVQIDQQTRNDAQTVQVNRQLSQKEISGKDLVAGDSARGVRNDHVQRIGVGPCSVGVSKAGAKSEAASNESAIGVTAVAKLAMDYKNRIASHIAAPGASLAKSADCSCPPDRGAIQQKDAQRITASARHAWKADGSTTNESAVAISGIGKSGIVWGVKGSISSTIAEQSVEQQRTSMQKRIIEQNRNTQVSAPVEKGTPIQKGTPIEKGTPIQNVSRTVEKGTPIAQRNVITEKDIRAAQETVNQHIANAAATVKANAAAAVNANASNLINAGLSIAGNVSTAINSGNVPNGQGNCPVQQQVKQDPCQKPAPEKKPCASASQGQLGVSINAQASLGVNLNLSV</sequence>
<dbReference type="GeneID" id="92727682"/>
<dbReference type="EMBL" id="JAKJKU010000004">
    <property type="protein sequence ID" value="MCF6774534.1"/>
    <property type="molecule type" value="Genomic_DNA"/>
</dbReference>